<feature type="domain" description="Methyl-accepting transducer" evidence="7">
    <location>
        <begin position="138"/>
        <end position="377"/>
    </location>
</feature>
<dbReference type="Proteomes" id="UP000239007">
    <property type="component" value="Unassembled WGS sequence"/>
</dbReference>
<dbReference type="GO" id="GO:0006935">
    <property type="term" value="P:chemotaxis"/>
    <property type="evidence" value="ECO:0007669"/>
    <property type="project" value="InterPro"/>
</dbReference>
<evidence type="ECO:0000259" key="8">
    <source>
        <dbReference type="PROSITE" id="PS50885"/>
    </source>
</evidence>
<reference evidence="9 10" key="1">
    <citation type="submission" date="2016-12" db="EMBL/GenBank/DDBJ databases">
        <title>Diversity of luminous bacteria.</title>
        <authorList>
            <person name="Yoshizawa S."/>
            <person name="Kogure K."/>
        </authorList>
    </citation>
    <scope>NUCLEOTIDE SEQUENCE [LARGE SCALE GENOMIC DNA]</scope>
    <source>
        <strain evidence="9 10">SA4-48</strain>
    </source>
</reference>
<dbReference type="InterPro" id="IPR004089">
    <property type="entry name" value="MCPsignal_dom"/>
</dbReference>
<dbReference type="Pfam" id="PF00015">
    <property type="entry name" value="MCPsignal"/>
    <property type="match status" value="1"/>
</dbReference>
<sequence>MEWFKSIYDFIERKFFFTLSRKIIGNIGFLFLFQIANLYLFSNWLSSPDIDEDTMKMVSTILFIVSALSFIFTIFYMHHLIVKPVQALLSTLNNINHTKGDLSTRLPKFSHDEFTELSTAYNTFANNLTGLIKQVYLDAQSATKANQTVTSLVNESYQQADQQKTMSDNITDAVTQVSQSIFGIVSASEQVTSTNEKNQGHVQNANQILSSSQQQIEKITQLLSHFSSTVKGLQDNADNVRNILKVVEGFADQTNLLALNAAIEAARAGEAGRGFAIVADEVRSLSAKVSDATQQISNFLNQMETLVSETHTESTTLITESSNMEQSIKDTSSIFELMIRDFEENVTAFGVIMESVTSLEVQQNNTADFAAGITSLSNDIQQRLQSTTEQASKAQSMASSTQKGLGQFVE</sequence>
<evidence type="ECO:0000256" key="2">
    <source>
        <dbReference type="ARBA" id="ARBA00023224"/>
    </source>
</evidence>
<dbReference type="SUPFAM" id="SSF58104">
    <property type="entry name" value="Methyl-accepting chemotaxis protein (MCP) signaling domain"/>
    <property type="match status" value="1"/>
</dbReference>
<evidence type="ECO:0000256" key="3">
    <source>
        <dbReference type="ARBA" id="ARBA00029447"/>
    </source>
</evidence>
<evidence type="ECO:0008006" key="11">
    <source>
        <dbReference type="Google" id="ProtNLM"/>
    </source>
</evidence>
<evidence type="ECO:0000256" key="1">
    <source>
        <dbReference type="ARBA" id="ARBA00004370"/>
    </source>
</evidence>
<accession>A0A2S7UV87</accession>
<evidence type="ECO:0000313" key="9">
    <source>
        <dbReference type="EMBL" id="PQJ53894.1"/>
    </source>
</evidence>
<dbReference type="PANTHER" id="PTHR32089">
    <property type="entry name" value="METHYL-ACCEPTING CHEMOTAXIS PROTEIN MCPB"/>
    <property type="match status" value="1"/>
</dbReference>
<comment type="similarity">
    <text evidence="3">Belongs to the methyl-accepting chemotaxis (MCP) protein family.</text>
</comment>
<dbReference type="PROSITE" id="PS50885">
    <property type="entry name" value="HAMP"/>
    <property type="match status" value="1"/>
</dbReference>
<dbReference type="InterPro" id="IPR004090">
    <property type="entry name" value="Chemotax_Me-accpt_rcpt"/>
</dbReference>
<keyword evidence="6" id="KW-0472">Membrane</keyword>
<gene>
    <name evidence="9" type="ORF">BTO11_09610</name>
</gene>
<dbReference type="GO" id="GO:0016020">
    <property type="term" value="C:membrane"/>
    <property type="evidence" value="ECO:0007669"/>
    <property type="project" value="UniProtKB-SubCell"/>
</dbReference>
<dbReference type="SMART" id="SM00283">
    <property type="entry name" value="MA"/>
    <property type="match status" value="1"/>
</dbReference>
<dbReference type="SMART" id="SM00304">
    <property type="entry name" value="HAMP"/>
    <property type="match status" value="1"/>
</dbReference>
<feature type="compositionally biased region" description="Polar residues" evidence="5">
    <location>
        <begin position="384"/>
        <end position="404"/>
    </location>
</feature>
<feature type="transmembrane region" description="Helical" evidence="6">
    <location>
        <begin position="57"/>
        <end position="77"/>
    </location>
</feature>
<dbReference type="EMBL" id="MSCH01000003">
    <property type="protein sequence ID" value="PQJ53894.1"/>
    <property type="molecule type" value="Genomic_DNA"/>
</dbReference>
<dbReference type="OrthoDB" id="2489132at2"/>
<dbReference type="PROSITE" id="PS50111">
    <property type="entry name" value="CHEMOTAXIS_TRANSDUC_2"/>
    <property type="match status" value="1"/>
</dbReference>
<dbReference type="AlphaFoldDB" id="A0A2S7UV87"/>
<dbReference type="Pfam" id="PF00672">
    <property type="entry name" value="HAMP"/>
    <property type="match status" value="1"/>
</dbReference>
<evidence type="ECO:0000313" key="10">
    <source>
        <dbReference type="Proteomes" id="UP000239007"/>
    </source>
</evidence>
<protein>
    <recommendedName>
        <fullName evidence="11">Chemotaxis protein</fullName>
    </recommendedName>
</protein>
<dbReference type="Gene3D" id="1.10.287.950">
    <property type="entry name" value="Methyl-accepting chemotaxis protein"/>
    <property type="match status" value="1"/>
</dbReference>
<comment type="caution">
    <text evidence="9">The sequence shown here is derived from an EMBL/GenBank/DDBJ whole genome shotgun (WGS) entry which is preliminary data.</text>
</comment>
<evidence type="ECO:0000259" key="7">
    <source>
        <dbReference type="PROSITE" id="PS50111"/>
    </source>
</evidence>
<keyword evidence="10" id="KW-1185">Reference proteome</keyword>
<keyword evidence="2 4" id="KW-0807">Transducer</keyword>
<keyword evidence="6" id="KW-0812">Transmembrane</keyword>
<proteinExistence type="inferred from homology"/>
<dbReference type="PANTHER" id="PTHR32089:SF112">
    <property type="entry name" value="LYSOZYME-LIKE PROTEIN-RELATED"/>
    <property type="match status" value="1"/>
</dbReference>
<evidence type="ECO:0000256" key="5">
    <source>
        <dbReference type="SAM" id="MobiDB-lite"/>
    </source>
</evidence>
<dbReference type="RefSeq" id="WP_105052393.1">
    <property type="nucleotide sequence ID" value="NZ_BMYG01000002.1"/>
</dbReference>
<feature type="domain" description="HAMP" evidence="8">
    <location>
        <begin position="79"/>
        <end position="133"/>
    </location>
</feature>
<feature type="region of interest" description="Disordered" evidence="5">
    <location>
        <begin position="384"/>
        <end position="410"/>
    </location>
</feature>
<feature type="transmembrane region" description="Helical" evidence="6">
    <location>
        <begin position="23"/>
        <end position="45"/>
    </location>
</feature>
<evidence type="ECO:0000256" key="6">
    <source>
        <dbReference type="SAM" id="Phobius"/>
    </source>
</evidence>
<dbReference type="CDD" id="cd06225">
    <property type="entry name" value="HAMP"/>
    <property type="match status" value="1"/>
</dbReference>
<dbReference type="GO" id="GO:0004888">
    <property type="term" value="F:transmembrane signaling receptor activity"/>
    <property type="evidence" value="ECO:0007669"/>
    <property type="project" value="InterPro"/>
</dbReference>
<dbReference type="InterPro" id="IPR003660">
    <property type="entry name" value="HAMP_dom"/>
</dbReference>
<organism evidence="9 10">
    <name type="scientific">Psychrosphaera saromensis</name>
    <dbReference type="NCBI Taxonomy" id="716813"/>
    <lineage>
        <taxon>Bacteria</taxon>
        <taxon>Pseudomonadati</taxon>
        <taxon>Pseudomonadota</taxon>
        <taxon>Gammaproteobacteria</taxon>
        <taxon>Alteromonadales</taxon>
        <taxon>Pseudoalteromonadaceae</taxon>
        <taxon>Psychrosphaera</taxon>
    </lineage>
</organism>
<evidence type="ECO:0000256" key="4">
    <source>
        <dbReference type="PROSITE-ProRule" id="PRU00284"/>
    </source>
</evidence>
<dbReference type="PRINTS" id="PR00260">
    <property type="entry name" value="CHEMTRNSDUCR"/>
</dbReference>
<name>A0A2S7UV87_9GAMM</name>
<dbReference type="GO" id="GO:0007165">
    <property type="term" value="P:signal transduction"/>
    <property type="evidence" value="ECO:0007669"/>
    <property type="project" value="UniProtKB-KW"/>
</dbReference>
<comment type="subcellular location">
    <subcellularLocation>
        <location evidence="1">Membrane</location>
    </subcellularLocation>
</comment>
<keyword evidence="6" id="KW-1133">Transmembrane helix</keyword>